<dbReference type="InterPro" id="IPR017571">
    <property type="entry name" value="NrfH"/>
</dbReference>
<name>A0A1G4G689_9BACT</name>
<keyword evidence="6 13" id="KW-0812">Transmembrane</keyword>
<keyword evidence="4" id="KW-1003">Cell membrane</keyword>
<dbReference type="InterPro" id="IPR051174">
    <property type="entry name" value="Cytochrome_c-type_ET"/>
</dbReference>
<protein>
    <submittedName>
        <fullName evidence="15">Cytochrome c-type protein NrfH</fullName>
    </submittedName>
</protein>
<dbReference type="RefSeq" id="WP_071136614.1">
    <property type="nucleotide sequence ID" value="NZ_DUQN01000029.1"/>
</dbReference>
<evidence type="ECO:0000313" key="15">
    <source>
        <dbReference type="EMBL" id="SCM57220.1"/>
    </source>
</evidence>
<evidence type="ECO:0000256" key="4">
    <source>
        <dbReference type="ARBA" id="ARBA00022475"/>
    </source>
</evidence>
<feature type="domain" description="NapC/NirT cytochrome c N-terminal" evidence="14">
    <location>
        <begin position="21"/>
        <end position="168"/>
    </location>
</feature>
<dbReference type="EMBL" id="LT608328">
    <property type="protein sequence ID" value="SCM57220.1"/>
    <property type="molecule type" value="Genomic_DNA"/>
</dbReference>
<comment type="similarity">
    <text evidence="2">Belongs to the NapC/NirT/NrfH family.</text>
</comment>
<evidence type="ECO:0000259" key="14">
    <source>
        <dbReference type="Pfam" id="PF03264"/>
    </source>
</evidence>
<evidence type="ECO:0000256" key="6">
    <source>
        <dbReference type="ARBA" id="ARBA00022692"/>
    </source>
</evidence>
<dbReference type="GO" id="GO:0009055">
    <property type="term" value="F:electron transfer activity"/>
    <property type="evidence" value="ECO:0007669"/>
    <property type="project" value="TreeGrafter"/>
</dbReference>
<evidence type="ECO:0000256" key="5">
    <source>
        <dbReference type="ARBA" id="ARBA00022617"/>
    </source>
</evidence>
<dbReference type="InterPro" id="IPR038266">
    <property type="entry name" value="NapC/NirT_cytc_sf"/>
</dbReference>
<keyword evidence="8" id="KW-0249">Electron transport</keyword>
<evidence type="ECO:0000313" key="16">
    <source>
        <dbReference type="Proteomes" id="UP000178485"/>
    </source>
</evidence>
<keyword evidence="3" id="KW-0813">Transport</keyword>
<dbReference type="Pfam" id="PF03264">
    <property type="entry name" value="Cytochrom_NNT"/>
    <property type="match status" value="1"/>
</dbReference>
<dbReference type="KEGG" id="pmuc:ING2E5A_1237"/>
<evidence type="ECO:0000256" key="8">
    <source>
        <dbReference type="ARBA" id="ARBA00022982"/>
    </source>
</evidence>
<accession>A0A1G4G689</accession>
<dbReference type="GO" id="GO:0022900">
    <property type="term" value="P:electron transport chain"/>
    <property type="evidence" value="ECO:0007669"/>
    <property type="project" value="InterPro"/>
</dbReference>
<dbReference type="NCBIfam" id="TIGR03153">
    <property type="entry name" value="cytochr_NrfH"/>
    <property type="match status" value="1"/>
</dbReference>
<evidence type="ECO:0000256" key="10">
    <source>
        <dbReference type="ARBA" id="ARBA00023004"/>
    </source>
</evidence>
<keyword evidence="7" id="KW-0479">Metal-binding</keyword>
<feature type="region of interest" description="Disordered" evidence="12">
    <location>
        <begin position="168"/>
        <end position="188"/>
    </location>
</feature>
<evidence type="ECO:0000256" key="1">
    <source>
        <dbReference type="ARBA" id="ARBA00004236"/>
    </source>
</evidence>
<evidence type="ECO:0000256" key="12">
    <source>
        <dbReference type="SAM" id="MobiDB-lite"/>
    </source>
</evidence>
<evidence type="ECO:0000256" key="13">
    <source>
        <dbReference type="SAM" id="Phobius"/>
    </source>
</evidence>
<dbReference type="PANTHER" id="PTHR30333">
    <property type="entry name" value="CYTOCHROME C-TYPE PROTEIN"/>
    <property type="match status" value="1"/>
</dbReference>
<dbReference type="GO" id="GO:0005886">
    <property type="term" value="C:plasma membrane"/>
    <property type="evidence" value="ECO:0007669"/>
    <property type="project" value="UniProtKB-SubCell"/>
</dbReference>
<evidence type="ECO:0000256" key="7">
    <source>
        <dbReference type="ARBA" id="ARBA00022723"/>
    </source>
</evidence>
<reference evidence="15 16" key="1">
    <citation type="submission" date="2016-08" db="EMBL/GenBank/DDBJ databases">
        <authorList>
            <person name="Seilhamer J.J."/>
        </authorList>
    </citation>
    <scope>NUCLEOTIDE SEQUENCE [LARGE SCALE GENOMIC DNA]</scope>
    <source>
        <strain evidence="15">ING2-E5A</strain>
    </source>
</reference>
<dbReference type="Proteomes" id="UP000178485">
    <property type="component" value="Chromosome i"/>
</dbReference>
<dbReference type="SUPFAM" id="SSF48695">
    <property type="entry name" value="Multiheme cytochromes"/>
    <property type="match status" value="1"/>
</dbReference>
<keyword evidence="16" id="KW-1185">Reference proteome</keyword>
<dbReference type="InterPro" id="IPR005126">
    <property type="entry name" value="NapC/NirT_cyt_c_N"/>
</dbReference>
<keyword evidence="10" id="KW-0408">Iron</keyword>
<dbReference type="AlphaFoldDB" id="A0A1G4G689"/>
<evidence type="ECO:0000256" key="3">
    <source>
        <dbReference type="ARBA" id="ARBA00022448"/>
    </source>
</evidence>
<keyword evidence="5" id="KW-0349">Heme</keyword>
<keyword evidence="9 13" id="KW-1133">Transmembrane helix</keyword>
<sequence length="201" mass="22886">MGKLTQIWNEVKPRGGWRYPAIIISGAFVGLFIYTFFASRAYSYLSDNPRTCVNCHVMSPYYATWTHSSHARNVTCNDCHVPHNNVVNKYLFKAKDGLRHSAVFTLRGEKTALQTIEASSEVIMENCIRCHTQLNQEFVTTGRMGYRETRANGGNACWDCHRDVPHTRSRSEVSTPHSHVPMPDTRVPDWLSTAITNHQVK</sequence>
<evidence type="ECO:0000256" key="9">
    <source>
        <dbReference type="ARBA" id="ARBA00022989"/>
    </source>
</evidence>
<keyword evidence="11 13" id="KW-0472">Membrane</keyword>
<comment type="subcellular location">
    <subcellularLocation>
        <location evidence="1">Cell membrane</location>
    </subcellularLocation>
</comment>
<proteinExistence type="inferred from homology"/>
<dbReference type="GO" id="GO:0046872">
    <property type="term" value="F:metal ion binding"/>
    <property type="evidence" value="ECO:0007669"/>
    <property type="project" value="UniProtKB-KW"/>
</dbReference>
<dbReference type="PANTHER" id="PTHR30333:SF1">
    <property type="entry name" value="CYTOCHROME C-TYPE PROTEIN NAPC"/>
    <property type="match status" value="1"/>
</dbReference>
<evidence type="ECO:0000256" key="11">
    <source>
        <dbReference type="ARBA" id="ARBA00023136"/>
    </source>
</evidence>
<organism evidence="15 16">
    <name type="scientific">Petrimonas mucosa</name>
    <dbReference type="NCBI Taxonomy" id="1642646"/>
    <lineage>
        <taxon>Bacteria</taxon>
        <taxon>Pseudomonadati</taxon>
        <taxon>Bacteroidota</taxon>
        <taxon>Bacteroidia</taxon>
        <taxon>Bacteroidales</taxon>
        <taxon>Dysgonomonadaceae</taxon>
        <taxon>Petrimonas</taxon>
    </lineage>
</organism>
<dbReference type="Gene3D" id="1.10.3820.10">
    <property type="entry name" value="Di-heme elbow motif domain"/>
    <property type="match status" value="1"/>
</dbReference>
<dbReference type="STRING" id="1642646.ING2E5A_1237"/>
<dbReference type="InterPro" id="IPR036280">
    <property type="entry name" value="Multihaem_cyt_sf"/>
</dbReference>
<dbReference type="GO" id="GO:0009061">
    <property type="term" value="P:anaerobic respiration"/>
    <property type="evidence" value="ECO:0007669"/>
    <property type="project" value="TreeGrafter"/>
</dbReference>
<gene>
    <name evidence="15" type="primary">nrfH</name>
    <name evidence="15" type="ORF">ING2E5A_1237</name>
</gene>
<feature type="transmembrane region" description="Helical" evidence="13">
    <location>
        <begin position="21"/>
        <end position="42"/>
    </location>
</feature>
<evidence type="ECO:0000256" key="2">
    <source>
        <dbReference type="ARBA" id="ARBA00007395"/>
    </source>
</evidence>